<dbReference type="AlphaFoldDB" id="A0A2N1MKY7"/>
<reference evidence="1 2" key="1">
    <citation type="submission" date="2016-04" db="EMBL/GenBank/DDBJ databases">
        <title>Genome analyses suggest a sexual origin of heterokaryosis in a supposedly ancient asexual fungus.</title>
        <authorList>
            <person name="Ropars J."/>
            <person name="Sedzielewska K."/>
            <person name="Noel J."/>
            <person name="Charron P."/>
            <person name="Farinelli L."/>
            <person name="Marton T."/>
            <person name="Kruger M."/>
            <person name="Pelin A."/>
            <person name="Brachmann A."/>
            <person name="Corradi N."/>
        </authorList>
    </citation>
    <scope>NUCLEOTIDE SEQUENCE [LARGE SCALE GENOMIC DNA]</scope>
    <source>
        <strain evidence="1 2">C2</strain>
    </source>
</reference>
<sequence>MASMNQYVVDQTSTKFLLKIFEEFQDDENTLHSCLLVNKTWCEIIIPILWKNPWKNLKREKEKSLLNVIISHLSGESKNNLKNLGINFLENLYQKPLFNYISFCRHLNLFKVKTIINAIDKDSEKIIIKNDIFSLFINEHTRFTHLYIPFQVFLIPGTKCCFSEIEFLSCNTSVNDNILAELTEICKSIKELELIIEVQNNNYQIIKLIKTQKKLFSVSFLIDYLYNNTDETFRILLENSLIRHANTIQYFKATKQPATQILSSFVNLRILELDCISIDTWNCLENLSLPFLQILKANQVPIKALTRLIENTSGFLIEINIDYKNHDELSNKRIIQVIYQNCPYLKYLKIMLINSNILELENLLINCQHLDGLFIIIYNKIGNIFNWNNLFEILTKSSPITLFKFKFSFYPSYRQIKFESLKLFFDNWKERYPMLLQFGQIGGNMDDLIEVYKVKGIVKKYDNYLYGKDFEF</sequence>
<dbReference type="Proteomes" id="UP000233469">
    <property type="component" value="Unassembled WGS sequence"/>
</dbReference>
<reference evidence="1 2" key="2">
    <citation type="submission" date="2017-10" db="EMBL/GenBank/DDBJ databases">
        <title>Extensive intraspecific genome diversity in a model arbuscular mycorrhizal fungus.</title>
        <authorList>
            <person name="Chen E.C.H."/>
            <person name="Morin E."/>
            <person name="Baudet D."/>
            <person name="Noel J."/>
            <person name="Ndikumana S."/>
            <person name="Charron P."/>
            <person name="St-Onge C."/>
            <person name="Giorgi J."/>
            <person name="Grigoriev I.V."/>
            <person name="Roux C."/>
            <person name="Martin F.M."/>
            <person name="Corradi N."/>
        </authorList>
    </citation>
    <scope>NUCLEOTIDE SEQUENCE [LARGE SCALE GENOMIC DNA]</scope>
    <source>
        <strain evidence="1 2">C2</strain>
    </source>
</reference>
<accession>A0A2N1MKY7</accession>
<organism evidence="1 2">
    <name type="scientific">Rhizophagus irregularis</name>
    <dbReference type="NCBI Taxonomy" id="588596"/>
    <lineage>
        <taxon>Eukaryota</taxon>
        <taxon>Fungi</taxon>
        <taxon>Fungi incertae sedis</taxon>
        <taxon>Mucoromycota</taxon>
        <taxon>Glomeromycotina</taxon>
        <taxon>Glomeromycetes</taxon>
        <taxon>Glomerales</taxon>
        <taxon>Glomeraceae</taxon>
        <taxon>Rhizophagus</taxon>
    </lineage>
</organism>
<dbReference type="VEuPathDB" id="FungiDB:RhiirA1_462870"/>
<dbReference type="VEuPathDB" id="FungiDB:FUN_023547"/>
<comment type="caution">
    <text evidence="1">The sequence shown here is derived from an EMBL/GenBank/DDBJ whole genome shotgun (WGS) entry which is preliminary data.</text>
</comment>
<proteinExistence type="predicted"/>
<evidence type="ECO:0008006" key="3">
    <source>
        <dbReference type="Google" id="ProtNLM"/>
    </source>
</evidence>
<name>A0A2N1MKY7_9GLOM</name>
<protein>
    <recommendedName>
        <fullName evidence="3">F-box domain-containing protein</fullName>
    </recommendedName>
</protein>
<dbReference type="VEuPathDB" id="FungiDB:RhiirFUN_007369"/>
<evidence type="ECO:0000313" key="1">
    <source>
        <dbReference type="EMBL" id="PKK62280.1"/>
    </source>
</evidence>
<gene>
    <name evidence="1" type="ORF">RhiirC2_790600</name>
</gene>
<evidence type="ECO:0000313" key="2">
    <source>
        <dbReference type="Proteomes" id="UP000233469"/>
    </source>
</evidence>
<dbReference type="EMBL" id="LLXL01001967">
    <property type="protein sequence ID" value="PKK62280.1"/>
    <property type="molecule type" value="Genomic_DNA"/>
</dbReference>